<gene>
    <name evidence="2" type="ORF">DK847_00915</name>
</gene>
<dbReference type="Pfam" id="PF04380">
    <property type="entry name" value="BMFP"/>
    <property type="match status" value="1"/>
</dbReference>
<evidence type="ECO:0008006" key="4">
    <source>
        <dbReference type="Google" id="ProtNLM"/>
    </source>
</evidence>
<protein>
    <recommendedName>
        <fullName evidence="4">Pyrroline-5-carboxylate reductase</fullName>
    </recommendedName>
</protein>
<keyword evidence="3" id="KW-1185">Reference proteome</keyword>
<evidence type="ECO:0000313" key="3">
    <source>
        <dbReference type="Proteomes" id="UP000248795"/>
    </source>
</evidence>
<dbReference type="InterPro" id="IPR007475">
    <property type="entry name" value="UbiK"/>
</dbReference>
<evidence type="ECO:0000256" key="1">
    <source>
        <dbReference type="SAM" id="Coils"/>
    </source>
</evidence>
<proteinExistence type="predicted"/>
<organism evidence="2 3">
    <name type="scientific">Aestuariivirga litoralis</name>
    <dbReference type="NCBI Taxonomy" id="2650924"/>
    <lineage>
        <taxon>Bacteria</taxon>
        <taxon>Pseudomonadati</taxon>
        <taxon>Pseudomonadota</taxon>
        <taxon>Alphaproteobacteria</taxon>
        <taxon>Hyphomicrobiales</taxon>
        <taxon>Aestuariivirgaceae</taxon>
        <taxon>Aestuariivirga</taxon>
    </lineage>
</organism>
<dbReference type="Proteomes" id="UP000248795">
    <property type="component" value="Unassembled WGS sequence"/>
</dbReference>
<keyword evidence="1" id="KW-0175">Coiled coil</keyword>
<comment type="caution">
    <text evidence="2">The sequence shown here is derived from an EMBL/GenBank/DDBJ whole genome shotgun (WGS) entry which is preliminary data.</text>
</comment>
<feature type="coiled-coil region" evidence="1">
    <location>
        <begin position="53"/>
        <end position="80"/>
    </location>
</feature>
<name>A0A2W2AXC9_9HYPH</name>
<dbReference type="EMBL" id="QKVK01000001">
    <property type="protein sequence ID" value="PZF78412.1"/>
    <property type="molecule type" value="Genomic_DNA"/>
</dbReference>
<sequence>MTTTQTRFFDELAKLMTNAAGAAQGVRREVDTLVQSQMERVLNNMELVKREEFEAVKAMAARAREENEALHARIAALEAKLGSGGASDQRAD</sequence>
<dbReference type="RefSeq" id="WP_111195739.1">
    <property type="nucleotide sequence ID" value="NZ_QKVK01000001.1"/>
</dbReference>
<evidence type="ECO:0000313" key="2">
    <source>
        <dbReference type="EMBL" id="PZF78412.1"/>
    </source>
</evidence>
<accession>A0A2W2AXC9</accession>
<reference evidence="3" key="1">
    <citation type="submission" date="2018-06" db="EMBL/GenBank/DDBJ databases">
        <title>Aestuariibacter litoralis strain KCTC 52945T.</title>
        <authorList>
            <person name="Li X."/>
            <person name="Salam N."/>
            <person name="Li J.-L."/>
            <person name="Chen Y.-M."/>
            <person name="Yang Z.-W."/>
            <person name="Zhang L.-Y."/>
            <person name="Han M.-X."/>
            <person name="Xiao M."/>
            <person name="Li W.-J."/>
        </authorList>
    </citation>
    <scope>NUCLEOTIDE SEQUENCE [LARGE SCALE GENOMIC DNA]</scope>
    <source>
        <strain evidence="3">KCTC 52945</strain>
    </source>
</reference>
<dbReference type="AlphaFoldDB" id="A0A2W2AXC9"/>